<dbReference type="AlphaFoldDB" id="A0A5E4C8D7"/>
<gene>
    <name evidence="1" type="ORF">MONAX_5E006105</name>
</gene>
<keyword evidence="2" id="KW-1185">Reference proteome</keyword>
<proteinExistence type="predicted"/>
<accession>A0A5E4C8D7</accession>
<name>A0A5E4C8D7_MARMO</name>
<organism evidence="1 2">
    <name type="scientific">Marmota monax</name>
    <name type="common">Woodchuck</name>
    <dbReference type="NCBI Taxonomy" id="9995"/>
    <lineage>
        <taxon>Eukaryota</taxon>
        <taxon>Metazoa</taxon>
        <taxon>Chordata</taxon>
        <taxon>Craniata</taxon>
        <taxon>Vertebrata</taxon>
        <taxon>Euteleostomi</taxon>
        <taxon>Mammalia</taxon>
        <taxon>Eutheria</taxon>
        <taxon>Euarchontoglires</taxon>
        <taxon>Glires</taxon>
        <taxon>Rodentia</taxon>
        <taxon>Sciuromorpha</taxon>
        <taxon>Sciuridae</taxon>
        <taxon>Xerinae</taxon>
        <taxon>Marmotini</taxon>
        <taxon>Marmota</taxon>
    </lineage>
</organism>
<dbReference type="EMBL" id="CABDUW010000945">
    <property type="protein sequence ID" value="VTJ77132.1"/>
    <property type="molecule type" value="Genomic_DNA"/>
</dbReference>
<dbReference type="Proteomes" id="UP000335636">
    <property type="component" value="Unassembled WGS sequence"/>
</dbReference>
<evidence type="ECO:0000313" key="1">
    <source>
        <dbReference type="EMBL" id="VTJ77132.1"/>
    </source>
</evidence>
<evidence type="ECO:0000313" key="2">
    <source>
        <dbReference type="Proteomes" id="UP000335636"/>
    </source>
</evidence>
<comment type="caution">
    <text evidence="1">The sequence shown here is derived from an EMBL/GenBank/DDBJ whole genome shotgun (WGS) entry which is preliminary data.</text>
</comment>
<reference evidence="1" key="1">
    <citation type="submission" date="2019-04" db="EMBL/GenBank/DDBJ databases">
        <authorList>
            <person name="Alioto T."/>
            <person name="Alioto T."/>
        </authorList>
    </citation>
    <scope>NUCLEOTIDE SEQUENCE [LARGE SCALE GENOMIC DNA]</scope>
</reference>
<sequence>MDFLPHNGPGPPSLVPGPHCPAKPSTYRVKVCTLSLPVTPHEGPQNQVRRNEGCAKWLDYHLSCTVGGMRPGRDSSGTLCPPAQALHSLLTAACAWASCFSDWQEQAPAGPPAGRSAYPPACPVFYCDPQALKPPTRAPWASGIH</sequence>
<protein>
    <submittedName>
        <fullName evidence="1">Uncharacterized protein</fullName>
    </submittedName>
</protein>